<accession>A0ABN9VS31</accession>
<protein>
    <submittedName>
        <fullName evidence="2">Uncharacterized protein</fullName>
    </submittedName>
</protein>
<feature type="region of interest" description="Disordered" evidence="1">
    <location>
        <begin position="1"/>
        <end position="27"/>
    </location>
</feature>
<dbReference type="Proteomes" id="UP001189429">
    <property type="component" value="Unassembled WGS sequence"/>
</dbReference>
<organism evidence="2 3">
    <name type="scientific">Prorocentrum cordatum</name>
    <dbReference type="NCBI Taxonomy" id="2364126"/>
    <lineage>
        <taxon>Eukaryota</taxon>
        <taxon>Sar</taxon>
        <taxon>Alveolata</taxon>
        <taxon>Dinophyceae</taxon>
        <taxon>Prorocentrales</taxon>
        <taxon>Prorocentraceae</taxon>
        <taxon>Prorocentrum</taxon>
    </lineage>
</organism>
<dbReference type="EMBL" id="CAUYUJ010017504">
    <property type="protein sequence ID" value="CAK0875340.1"/>
    <property type="molecule type" value="Genomic_DNA"/>
</dbReference>
<name>A0ABN9VS31_9DINO</name>
<evidence type="ECO:0000256" key="1">
    <source>
        <dbReference type="SAM" id="MobiDB-lite"/>
    </source>
</evidence>
<comment type="caution">
    <text evidence="2">The sequence shown here is derived from an EMBL/GenBank/DDBJ whole genome shotgun (WGS) entry which is preliminary data.</text>
</comment>
<evidence type="ECO:0000313" key="3">
    <source>
        <dbReference type="Proteomes" id="UP001189429"/>
    </source>
</evidence>
<evidence type="ECO:0000313" key="2">
    <source>
        <dbReference type="EMBL" id="CAK0875340.1"/>
    </source>
</evidence>
<sequence length="412" mass="42570">MSTATGTSTSTTNSVTTSSTSTLTSTSMTSTSITSSFTTKLPTGTLTASSFRSRVSAVTTATTSFTEELYCDMVDCSRSDMSEMCPHTCMATTTAIARSTWHTITAPAAVALLTGSFSLALSEPADLVRVFEQGDPTVSAALAFGIAAVLPTATPDMVDIISVTLDGRLLSVAEGAEADAGSAGVRISFEAAMPVAWSPAVSFTAQDFLQASDELERALAVELARGALDFSVLGVSNLEATLEFVADAQTTTLSAAAIDGGGVKLVLSVVLLSVGVTVCCVGTLAWRRWGNCLHKSGDRRLGTSLRDAVPAVGSGPGWATPNSLATESLEDGVHIVPRSPAPGESIASLLYGRVARPGVEGQSCPVPMGARRSPAPPGAPGLEASAWRRSRTWPSTSMPWRGRRPTAETRSP</sequence>
<reference evidence="2" key="1">
    <citation type="submission" date="2023-10" db="EMBL/GenBank/DDBJ databases">
        <authorList>
            <person name="Chen Y."/>
            <person name="Shah S."/>
            <person name="Dougan E. K."/>
            <person name="Thang M."/>
            <person name="Chan C."/>
        </authorList>
    </citation>
    <scope>NUCLEOTIDE SEQUENCE [LARGE SCALE GENOMIC DNA]</scope>
</reference>
<keyword evidence="3" id="KW-1185">Reference proteome</keyword>
<proteinExistence type="predicted"/>
<gene>
    <name evidence="2" type="ORF">PCOR1329_LOCUS60025</name>
</gene>
<feature type="region of interest" description="Disordered" evidence="1">
    <location>
        <begin position="368"/>
        <end position="412"/>
    </location>
</feature>